<keyword evidence="5" id="KW-0862">Zinc</keyword>
<evidence type="ECO:0000256" key="9">
    <source>
        <dbReference type="SAM" id="Phobius"/>
    </source>
</evidence>
<dbReference type="GO" id="GO:0008270">
    <property type="term" value="F:zinc ion binding"/>
    <property type="evidence" value="ECO:0007669"/>
    <property type="project" value="UniProtKB-KW"/>
</dbReference>
<comment type="subcellular location">
    <subcellularLocation>
        <location evidence="1">Membrane</location>
        <topology evidence="1">Multi-pass membrane protein</topology>
    </subcellularLocation>
</comment>
<evidence type="ECO:0000259" key="10">
    <source>
        <dbReference type="PROSITE" id="PS50089"/>
    </source>
</evidence>
<feature type="transmembrane region" description="Helical" evidence="9">
    <location>
        <begin position="661"/>
        <end position="687"/>
    </location>
</feature>
<keyword evidence="2 9" id="KW-0812">Transmembrane</keyword>
<organism evidence="11 12">
    <name type="scientific">Brachionus plicatilis</name>
    <name type="common">Marine rotifer</name>
    <name type="synonym">Brachionus muelleri</name>
    <dbReference type="NCBI Taxonomy" id="10195"/>
    <lineage>
        <taxon>Eukaryota</taxon>
        <taxon>Metazoa</taxon>
        <taxon>Spiralia</taxon>
        <taxon>Gnathifera</taxon>
        <taxon>Rotifera</taxon>
        <taxon>Eurotatoria</taxon>
        <taxon>Monogononta</taxon>
        <taxon>Pseudotrocha</taxon>
        <taxon>Ploima</taxon>
        <taxon>Brachionidae</taxon>
        <taxon>Brachionus</taxon>
    </lineage>
</organism>
<feature type="transmembrane region" description="Helical" evidence="9">
    <location>
        <begin position="31"/>
        <end position="53"/>
    </location>
</feature>
<evidence type="ECO:0000256" key="5">
    <source>
        <dbReference type="ARBA" id="ARBA00022833"/>
    </source>
</evidence>
<reference evidence="11 12" key="1">
    <citation type="journal article" date="2018" name="Sci. Rep.">
        <title>Genomic signatures of local adaptation to the degree of environmental predictability in rotifers.</title>
        <authorList>
            <person name="Franch-Gras L."/>
            <person name="Hahn C."/>
            <person name="Garcia-Roger E.M."/>
            <person name="Carmona M.J."/>
            <person name="Serra M."/>
            <person name="Gomez A."/>
        </authorList>
    </citation>
    <scope>NUCLEOTIDE SEQUENCE [LARGE SCALE GENOMIC DNA]</scope>
    <source>
        <strain evidence="11">HYR1</strain>
    </source>
</reference>
<dbReference type="STRING" id="10195.A0A3M7PGV7"/>
<feature type="transmembrane region" description="Helical" evidence="9">
    <location>
        <begin position="104"/>
        <end position="121"/>
    </location>
</feature>
<feature type="transmembrane region" description="Helical" evidence="9">
    <location>
        <begin position="418"/>
        <end position="445"/>
    </location>
</feature>
<evidence type="ECO:0000256" key="2">
    <source>
        <dbReference type="ARBA" id="ARBA00022692"/>
    </source>
</evidence>
<dbReference type="InterPro" id="IPR013083">
    <property type="entry name" value="Znf_RING/FYVE/PHD"/>
</dbReference>
<feature type="transmembrane region" description="Helical" evidence="9">
    <location>
        <begin position="73"/>
        <end position="97"/>
    </location>
</feature>
<keyword evidence="12" id="KW-1185">Reference proteome</keyword>
<dbReference type="GO" id="GO:0036503">
    <property type="term" value="P:ERAD pathway"/>
    <property type="evidence" value="ECO:0007669"/>
    <property type="project" value="TreeGrafter"/>
</dbReference>
<dbReference type="EMBL" id="REGN01010821">
    <property type="protein sequence ID" value="RMZ98355.1"/>
    <property type="molecule type" value="Genomic_DNA"/>
</dbReference>
<evidence type="ECO:0000256" key="1">
    <source>
        <dbReference type="ARBA" id="ARBA00004141"/>
    </source>
</evidence>
<dbReference type="Gene3D" id="3.30.40.10">
    <property type="entry name" value="Zinc/RING finger domain, C3HC4 (zinc finger)"/>
    <property type="match status" value="1"/>
</dbReference>
<dbReference type="Pfam" id="PF13705">
    <property type="entry name" value="TRC8_N"/>
    <property type="match status" value="1"/>
</dbReference>
<feature type="transmembrane region" description="Helical" evidence="9">
    <location>
        <begin position="543"/>
        <end position="564"/>
    </location>
</feature>
<feature type="transmembrane region" description="Helical" evidence="9">
    <location>
        <begin position="321"/>
        <end position="339"/>
    </location>
</feature>
<dbReference type="GO" id="GO:0036513">
    <property type="term" value="C:Derlin-1 retrotranslocation complex"/>
    <property type="evidence" value="ECO:0007669"/>
    <property type="project" value="TreeGrafter"/>
</dbReference>
<dbReference type="Pfam" id="PF13639">
    <property type="entry name" value="zf-RING_2"/>
    <property type="match status" value="1"/>
</dbReference>
<dbReference type="InterPro" id="IPR050731">
    <property type="entry name" value="HRD1_E3_ubiq-ligases"/>
</dbReference>
<dbReference type="GO" id="GO:0043161">
    <property type="term" value="P:proteasome-mediated ubiquitin-dependent protein catabolic process"/>
    <property type="evidence" value="ECO:0007669"/>
    <property type="project" value="TreeGrafter"/>
</dbReference>
<accession>A0A3M7PGV7</accession>
<dbReference type="GO" id="GO:0061630">
    <property type="term" value="F:ubiquitin protein ligase activity"/>
    <property type="evidence" value="ECO:0007669"/>
    <property type="project" value="TreeGrafter"/>
</dbReference>
<gene>
    <name evidence="11" type="ORF">BpHYR1_037496</name>
</gene>
<comment type="caution">
    <text evidence="11">The sequence shown here is derived from an EMBL/GenBank/DDBJ whole genome shotgun (WGS) entry which is preliminary data.</text>
</comment>
<keyword evidence="3" id="KW-0479">Metal-binding</keyword>
<keyword evidence="6 9" id="KW-1133">Transmembrane helix</keyword>
<protein>
    <submittedName>
        <fullName evidence="11">TRC8-like protein</fullName>
    </submittedName>
</protein>
<feature type="transmembrane region" description="Helical" evidence="9">
    <location>
        <begin position="628"/>
        <end position="649"/>
    </location>
</feature>
<evidence type="ECO:0000256" key="4">
    <source>
        <dbReference type="ARBA" id="ARBA00022771"/>
    </source>
</evidence>
<name>A0A3M7PGV7_BRAPC</name>
<dbReference type="SUPFAM" id="SSF57850">
    <property type="entry name" value="RING/U-box"/>
    <property type="match status" value="1"/>
</dbReference>
<evidence type="ECO:0000256" key="3">
    <source>
        <dbReference type="ARBA" id="ARBA00022723"/>
    </source>
</evidence>
<dbReference type="Proteomes" id="UP000276133">
    <property type="component" value="Unassembled WGS sequence"/>
</dbReference>
<evidence type="ECO:0000256" key="7">
    <source>
        <dbReference type="ARBA" id="ARBA00023136"/>
    </source>
</evidence>
<dbReference type="PANTHER" id="PTHR22763:SF163">
    <property type="entry name" value="E3 UBIQUITIN-PROTEIN LIGASE RNF139"/>
    <property type="match status" value="1"/>
</dbReference>
<dbReference type="PANTHER" id="PTHR22763">
    <property type="entry name" value="RING ZINC FINGER PROTEIN"/>
    <property type="match status" value="1"/>
</dbReference>
<evidence type="ECO:0000256" key="6">
    <source>
        <dbReference type="ARBA" id="ARBA00022989"/>
    </source>
</evidence>
<evidence type="ECO:0000313" key="12">
    <source>
        <dbReference type="Proteomes" id="UP000276133"/>
    </source>
</evidence>
<evidence type="ECO:0000313" key="11">
    <source>
        <dbReference type="EMBL" id="RMZ98355.1"/>
    </source>
</evidence>
<dbReference type="InterPro" id="IPR025754">
    <property type="entry name" value="TRC8_N_dom"/>
</dbReference>
<keyword evidence="7 9" id="KW-0472">Membrane</keyword>
<dbReference type="OrthoDB" id="4348522at2759"/>
<dbReference type="SMART" id="SM00184">
    <property type="entry name" value="RING"/>
    <property type="match status" value="1"/>
</dbReference>
<sequence>MEQRPNQRVDPNYPRRFSSYFNQFISNNRSILRNVAIVFLRLPSVLLADLVLINSNQIVEYFESSLNQSLSSLMVYFVSKFVLLIILFFCLLLFVLTPHNVIRMYNIFGLVSQPFLFTYLIESTPRDQSIFFHSLKVPRLFLIFLIYTLTITLTIIFYYQTYYKFILDKYEIYRYYQLYNNNGEESHFLELLTNDGYKSIKNLVLQDHEIKGKVQELNNFLAETRLFFDAEQNKPNSLRLWIIVSYSLFGFIINEWMDREERINAISLGYLCLLGYDLMSNLDQMLLRLLLRIKIFARKFSNNSASQLPIGLSSEHINAKMVLKSYFLFKIIIFILNFLKHKNYYISLDQQLPSINQPNSLFLQLKSYFFKDIEKSHQENSPSYENFLYSSTWSQLVSLFDQPLDYNTQVEIKFWTKILLFIKFLIFNQTCSVISLLSTTIIISYKFRLIGLYLRRQIYSEESLSSGQNSEDLSNVGEVTGILFFLLSLQSSITSLSGYERIEKFYKNYSLLFIAVLHYFHTSLDIKLRRLSNVAWNEQHKRLIKISFLMILTPSILIILSLKYFEFSTWLLSISAFNAELIVKMAVSVLLYSLYMLDRKRALEDEDIKSDHGAKDGISSSMDKFDDYIYYIKVFGHVFEFLVAILLFLNSGYILLFESYGAIRALMILLHAYFHIWCQAYYGWLAFKNRRKLVEMFDKLPQFDQENFVKIMKKKHPEKDDEALASIYDEKLTDSCSICFDRLSRGRALMTRCDHVFHYRCIRRWLNQNQNCPMCKRDVF</sequence>
<feature type="domain" description="RING-type" evidence="10">
    <location>
        <begin position="736"/>
        <end position="776"/>
    </location>
</feature>
<evidence type="ECO:0000256" key="8">
    <source>
        <dbReference type="PROSITE-ProRule" id="PRU00175"/>
    </source>
</evidence>
<keyword evidence="4 8" id="KW-0863">Zinc-finger</keyword>
<dbReference type="PROSITE" id="PS50089">
    <property type="entry name" value="ZF_RING_2"/>
    <property type="match status" value="1"/>
</dbReference>
<proteinExistence type="predicted"/>
<feature type="transmembrane region" description="Helical" evidence="9">
    <location>
        <begin position="570"/>
        <end position="595"/>
    </location>
</feature>
<feature type="transmembrane region" description="Helical" evidence="9">
    <location>
        <begin position="141"/>
        <end position="159"/>
    </location>
</feature>
<dbReference type="AlphaFoldDB" id="A0A3M7PGV7"/>
<dbReference type="InterPro" id="IPR001841">
    <property type="entry name" value="Znf_RING"/>
</dbReference>